<reference evidence="13" key="1">
    <citation type="journal article" date="2022" name="Toxins">
        <title>Genomic Analysis of Sphingopyxis sp. USTB-05 for Biodegrading Cyanobacterial Hepatotoxins.</title>
        <authorList>
            <person name="Liu C."/>
            <person name="Xu Q."/>
            <person name="Zhao Z."/>
            <person name="Zhang H."/>
            <person name="Liu X."/>
            <person name="Yin C."/>
            <person name="Liu Y."/>
            <person name="Yan H."/>
        </authorList>
    </citation>
    <scope>NUCLEOTIDE SEQUENCE</scope>
    <source>
        <strain evidence="13">NBD5</strain>
    </source>
</reference>
<sequence>MGGVGVALLLGIAALAFRTATPAMGFLFTDLDASAAQAISGKLKAQNVPFLLSNDGKAVLAPVDKLPELRMSLAAERLGGKIGYEVLDQEEPFGVSASRARLNETRAIEGELAKSIQSLDHVERARVHIVMPERELFATEARKATAAVTVRTNGRLPPEAVQAIRYLVASSVPDLLPSSVSLVDQTGALLARAGEEGIGAAGDLDAQQAAIEARLRTQIEQMLEPILGHGRVRAEVAATLDREQTRQEAESYDPDKQVIARQVTMETSERNDADSAGAEGASVASQLPEANGARLGGGSGESQRSARKENSEDTSFQNSRTQTVSVRAPGRLERLSVAVMVDGGAKGLAPPELQRLTRLVENAVGYDPGRGDTVAVEAMRFTAAEAEAERAGALPFGITASQLFDLAKWVVLAIGIAVAARYLRGRQRPYGRRATDQLLPPVDLREPPEPPALPPGAAQPALPPLEAAQDLTLLDQEIAHDQIEGGIRLSVIKRLGEAIARSPAESTAVIRQWMNA</sequence>
<evidence type="ECO:0000256" key="2">
    <source>
        <dbReference type="ARBA" id="ARBA00004651"/>
    </source>
</evidence>
<evidence type="ECO:0000256" key="10">
    <source>
        <dbReference type="SAM" id="MobiDB-lite"/>
    </source>
</evidence>
<keyword evidence="13" id="KW-0966">Cell projection</keyword>
<accession>A0ABY4XCJ2</accession>
<evidence type="ECO:0000256" key="7">
    <source>
        <dbReference type="ARBA" id="ARBA00023136"/>
    </source>
</evidence>
<evidence type="ECO:0000256" key="9">
    <source>
        <dbReference type="PIRNR" id="PIRNR004862"/>
    </source>
</evidence>
<evidence type="ECO:0000259" key="12">
    <source>
        <dbReference type="Pfam" id="PF08345"/>
    </source>
</evidence>
<protein>
    <recommendedName>
        <fullName evidence="9">Flagellar M-ring protein</fullName>
    </recommendedName>
</protein>
<evidence type="ECO:0000256" key="6">
    <source>
        <dbReference type="ARBA" id="ARBA00022989"/>
    </source>
</evidence>
<feature type="domain" description="Flagellar M-ring N-terminal" evidence="11">
    <location>
        <begin position="21"/>
        <end position="191"/>
    </location>
</feature>
<organism evidence="13 14">
    <name type="scientific">Sphingomonas morindae</name>
    <dbReference type="NCBI Taxonomy" id="1541170"/>
    <lineage>
        <taxon>Bacteria</taxon>
        <taxon>Pseudomonadati</taxon>
        <taxon>Pseudomonadota</taxon>
        <taxon>Alphaproteobacteria</taxon>
        <taxon>Sphingomonadales</taxon>
        <taxon>Sphingomonadaceae</taxon>
        <taxon>Sphingomonas</taxon>
    </lineage>
</organism>
<dbReference type="Proteomes" id="UP001056937">
    <property type="component" value="Chromosome 1"/>
</dbReference>
<evidence type="ECO:0000313" key="13">
    <source>
        <dbReference type="EMBL" id="USI74466.1"/>
    </source>
</evidence>
<keyword evidence="7" id="KW-0472">Membrane</keyword>
<gene>
    <name evidence="13" type="primary">fliF</name>
    <name evidence="13" type="ORF">LHA26_01955</name>
</gene>
<dbReference type="Gene3D" id="3.30.300.30">
    <property type="match status" value="1"/>
</dbReference>
<comment type="similarity">
    <text evidence="3 9">Belongs to the FliF family.</text>
</comment>
<dbReference type="PIRSF" id="PIRSF004862">
    <property type="entry name" value="FliF"/>
    <property type="match status" value="1"/>
</dbReference>
<dbReference type="InterPro" id="IPR013556">
    <property type="entry name" value="Flag_M-ring_C"/>
</dbReference>
<evidence type="ECO:0000256" key="4">
    <source>
        <dbReference type="ARBA" id="ARBA00022475"/>
    </source>
</evidence>
<keyword evidence="13" id="KW-0282">Flagellum</keyword>
<keyword evidence="5" id="KW-0812">Transmembrane</keyword>
<feature type="domain" description="Flagellar M-ring C-terminal" evidence="12">
    <location>
        <begin position="223"/>
        <end position="381"/>
    </location>
</feature>
<dbReference type="PRINTS" id="PR01009">
    <property type="entry name" value="FLGMRINGFLIF"/>
</dbReference>
<keyword evidence="6" id="KW-1133">Transmembrane helix</keyword>
<comment type="subcellular location">
    <subcellularLocation>
        <location evidence="1 9">Bacterial flagellum basal body</location>
    </subcellularLocation>
    <subcellularLocation>
        <location evidence="2">Cell membrane</location>
        <topology evidence="2">Multi-pass membrane protein</topology>
    </subcellularLocation>
</comment>
<proteinExistence type="inferred from homology"/>
<evidence type="ECO:0000313" key="14">
    <source>
        <dbReference type="Proteomes" id="UP001056937"/>
    </source>
</evidence>
<dbReference type="InterPro" id="IPR043427">
    <property type="entry name" value="YscJ/FliF"/>
</dbReference>
<dbReference type="PANTHER" id="PTHR30046">
    <property type="entry name" value="FLAGELLAR M-RING PROTEIN"/>
    <property type="match status" value="1"/>
</dbReference>
<keyword evidence="8 9" id="KW-0975">Bacterial flagellum</keyword>
<keyword evidence="14" id="KW-1185">Reference proteome</keyword>
<evidence type="ECO:0000256" key="3">
    <source>
        <dbReference type="ARBA" id="ARBA00007971"/>
    </source>
</evidence>
<evidence type="ECO:0000259" key="11">
    <source>
        <dbReference type="Pfam" id="PF01514"/>
    </source>
</evidence>
<dbReference type="NCBIfam" id="TIGR00206">
    <property type="entry name" value="fliF"/>
    <property type="match status" value="1"/>
</dbReference>
<feature type="region of interest" description="Disordered" evidence="10">
    <location>
        <begin position="434"/>
        <end position="461"/>
    </location>
</feature>
<feature type="compositionally biased region" description="Polar residues" evidence="10">
    <location>
        <begin position="313"/>
        <end position="325"/>
    </location>
</feature>
<evidence type="ECO:0000256" key="1">
    <source>
        <dbReference type="ARBA" id="ARBA00004117"/>
    </source>
</evidence>
<evidence type="ECO:0000256" key="5">
    <source>
        <dbReference type="ARBA" id="ARBA00022692"/>
    </source>
</evidence>
<dbReference type="InterPro" id="IPR045851">
    <property type="entry name" value="AMP-bd_C_sf"/>
</dbReference>
<dbReference type="Pfam" id="PF08345">
    <property type="entry name" value="YscJ_FliF_C"/>
    <property type="match status" value="1"/>
</dbReference>
<name>A0ABY4XCJ2_9SPHN</name>
<dbReference type="InterPro" id="IPR006182">
    <property type="entry name" value="FliF_N_dom"/>
</dbReference>
<evidence type="ECO:0000256" key="8">
    <source>
        <dbReference type="ARBA" id="ARBA00023143"/>
    </source>
</evidence>
<dbReference type="PANTHER" id="PTHR30046:SF0">
    <property type="entry name" value="FLAGELLAR M-RING PROTEIN"/>
    <property type="match status" value="1"/>
</dbReference>
<dbReference type="EMBL" id="CP084930">
    <property type="protein sequence ID" value="USI74466.1"/>
    <property type="molecule type" value="Genomic_DNA"/>
</dbReference>
<comment type="function">
    <text evidence="9">The M ring may be actively involved in energy transduction.</text>
</comment>
<dbReference type="RefSeq" id="WP_252168269.1">
    <property type="nucleotide sequence ID" value="NZ_CP084930.1"/>
</dbReference>
<keyword evidence="13" id="KW-0969">Cilium</keyword>
<dbReference type="InterPro" id="IPR000067">
    <property type="entry name" value="FlgMring_FliF"/>
</dbReference>
<feature type="region of interest" description="Disordered" evidence="10">
    <location>
        <begin position="265"/>
        <end position="325"/>
    </location>
</feature>
<dbReference type="Pfam" id="PF01514">
    <property type="entry name" value="YscJ_FliF"/>
    <property type="match status" value="1"/>
</dbReference>
<keyword evidence="4" id="KW-1003">Cell membrane</keyword>